<dbReference type="InterPro" id="IPR006127">
    <property type="entry name" value="ZnuA-like"/>
</dbReference>
<dbReference type="PANTHER" id="PTHR42953:SF2">
    <property type="entry name" value="ADHESION PROTEIN"/>
    <property type="match status" value="1"/>
</dbReference>
<evidence type="ECO:0000313" key="2">
    <source>
        <dbReference type="EMBL" id="TFZ83078.1"/>
    </source>
</evidence>
<dbReference type="GO" id="GO:0030001">
    <property type="term" value="P:metal ion transport"/>
    <property type="evidence" value="ECO:0007669"/>
    <property type="project" value="InterPro"/>
</dbReference>
<evidence type="ECO:0000313" key="3">
    <source>
        <dbReference type="Proteomes" id="UP000297890"/>
    </source>
</evidence>
<dbReference type="RefSeq" id="WP_135281378.1">
    <property type="nucleotide sequence ID" value="NZ_SRIO01000005.1"/>
</dbReference>
<evidence type="ECO:0000256" key="1">
    <source>
        <dbReference type="SAM" id="SignalP"/>
    </source>
</evidence>
<dbReference type="SUPFAM" id="SSF53807">
    <property type="entry name" value="Helical backbone' metal receptor"/>
    <property type="match status" value="1"/>
</dbReference>
<dbReference type="Gene3D" id="3.40.50.1980">
    <property type="entry name" value="Nitrogenase molybdenum iron protein domain"/>
    <property type="match status" value="2"/>
</dbReference>
<dbReference type="GO" id="GO:0046872">
    <property type="term" value="F:metal ion binding"/>
    <property type="evidence" value="ECO:0007669"/>
    <property type="project" value="InterPro"/>
</dbReference>
<gene>
    <name evidence="2" type="ORF">E4680_05445</name>
</gene>
<comment type="caution">
    <text evidence="2">The sequence shown here is derived from an EMBL/GenBank/DDBJ whole genome shotgun (WGS) entry which is preliminary data.</text>
</comment>
<sequence>MKLRFSILFLALLAMPSAQAALRVLACEPEWAALTRELAGDLAEVDSATTALQDPHRIEARPSLLAKARRADLVVCTGAELEIGWLPLMQRQTGNGAIQPGQPGYFEASAQVPLLERPTRLDRAQGDIHAAGNPHVHLDPHRIATIAQALAQRLAQLDPANAARYAQHNTDFQIRWQAAITRWETQGASLRGVPVMVHHKNFSYLADWLGLAVVGDLEPKPGMEPSATHLAKLLDSLAIRPARTILRAAYQPTKPSEWLSQKAGIPAVELPFTVGGAPGTDDLFGLFDVTLTRLLNAMP</sequence>
<name>A0A4Z0FBJ8_9GAMM</name>
<reference evidence="2 3" key="1">
    <citation type="journal article" date="2019" name="ISME J.">
        <title>Candidatus Macondimonas diazotrophica, a novel gammaproteobacterial genus dominating crude-oil-contaminated coastal sediments.</title>
        <authorList>
            <person name="Karthikeyan S."/>
            <person name="Konstantinidis K."/>
        </authorList>
    </citation>
    <scope>NUCLEOTIDE SEQUENCE [LARGE SCALE GENOMIC DNA]</scope>
    <source>
        <strain evidence="2 3">KTK01</strain>
    </source>
</reference>
<proteinExistence type="predicted"/>
<keyword evidence="1" id="KW-0732">Signal</keyword>
<dbReference type="OrthoDB" id="9810636at2"/>
<feature type="signal peptide" evidence="1">
    <location>
        <begin position="1"/>
        <end position="20"/>
    </location>
</feature>
<dbReference type="Proteomes" id="UP000297890">
    <property type="component" value="Unassembled WGS sequence"/>
</dbReference>
<keyword evidence="3" id="KW-1185">Reference proteome</keyword>
<dbReference type="AlphaFoldDB" id="A0A4Z0FBJ8"/>
<dbReference type="EMBL" id="SRIO01000005">
    <property type="protein sequence ID" value="TFZ83078.1"/>
    <property type="molecule type" value="Genomic_DNA"/>
</dbReference>
<accession>A0A4Z0FBJ8</accession>
<dbReference type="Pfam" id="PF01297">
    <property type="entry name" value="ZnuA"/>
    <property type="match status" value="1"/>
</dbReference>
<dbReference type="InterPro" id="IPR050492">
    <property type="entry name" value="Bact_metal-bind_prot9"/>
</dbReference>
<organism evidence="2 3">
    <name type="scientific">Candidatus Macondimonas diazotrophica</name>
    <dbReference type="NCBI Taxonomy" id="2305248"/>
    <lineage>
        <taxon>Bacteria</taxon>
        <taxon>Pseudomonadati</taxon>
        <taxon>Pseudomonadota</taxon>
        <taxon>Gammaproteobacteria</taxon>
        <taxon>Chromatiales</taxon>
        <taxon>Ectothiorhodospiraceae</taxon>
        <taxon>Candidatus Macondimonas</taxon>
    </lineage>
</organism>
<dbReference type="PANTHER" id="PTHR42953">
    <property type="entry name" value="HIGH-AFFINITY ZINC UPTAKE SYSTEM PROTEIN ZNUA-RELATED"/>
    <property type="match status" value="1"/>
</dbReference>
<feature type="chain" id="PRO_5021464581" evidence="1">
    <location>
        <begin position="21"/>
        <end position="299"/>
    </location>
</feature>
<dbReference type="CDD" id="cd01145">
    <property type="entry name" value="TroA_c"/>
    <property type="match status" value="1"/>
</dbReference>
<protein>
    <submittedName>
        <fullName evidence="2">Zinc ABC transporter substrate-binding protein</fullName>
    </submittedName>
</protein>